<evidence type="ECO:0000313" key="3">
    <source>
        <dbReference type="Proteomes" id="UP000006853"/>
    </source>
</evidence>
<gene>
    <name evidence="2" type="ordered locus">PP7435_Chr2-2397</name>
</gene>
<dbReference type="EMBL" id="FR839629">
    <property type="protein sequence ID" value="SCV12076.1"/>
    <property type="molecule type" value="Genomic_DNA"/>
</dbReference>
<sequence>MPVRQIYRFVRNQYEKRFNSSKKESSANPGAPADETAPEAGDAEQAPVEEVAAEAAPEAEAEATTSK</sequence>
<organism evidence="2 3">
    <name type="scientific">Komagataella phaffii (strain ATCC 76273 / CBS 7435 / CECT 11047 / NRRL Y-11430 / Wegner 21-1)</name>
    <name type="common">Yeast</name>
    <name type="synonym">Pichia pastoris</name>
    <dbReference type="NCBI Taxonomy" id="981350"/>
    <lineage>
        <taxon>Eukaryota</taxon>
        <taxon>Fungi</taxon>
        <taxon>Dikarya</taxon>
        <taxon>Ascomycota</taxon>
        <taxon>Saccharomycotina</taxon>
        <taxon>Pichiomycetes</taxon>
        <taxon>Pichiales</taxon>
        <taxon>Pichiaceae</taxon>
        <taxon>Komagataella</taxon>
    </lineage>
</organism>
<proteinExistence type="predicted"/>
<reference evidence="2 3" key="1">
    <citation type="journal article" date="2011" name="J. Biotechnol.">
        <title>High-quality genome sequence of Pichia pastoris CBS7435.</title>
        <authorList>
            <person name="Kuberl A."/>
            <person name="Schneider J."/>
            <person name="Thallinger G.G."/>
            <person name="Anderl I."/>
            <person name="Wibberg D."/>
            <person name="Hajek T."/>
            <person name="Jaenicke S."/>
            <person name="Brinkrolf K."/>
            <person name="Goesmann A."/>
            <person name="Szczepanowski R."/>
            <person name="Puhler A."/>
            <person name="Schwab H."/>
            <person name="Glieder A."/>
            <person name="Pichler H."/>
        </authorList>
    </citation>
    <scope>NUCLEOTIDE SEQUENCE [LARGE SCALE GENOMIC DNA]</scope>
    <source>
        <strain evidence="3">ATCC 76273 / CBS 7435 / CECT 11047 / NRRL Y-11430 / Wegner 21-1</strain>
    </source>
</reference>
<dbReference type="Proteomes" id="UP000006853">
    <property type="component" value="Chromosome 2"/>
</dbReference>
<feature type="region of interest" description="Disordered" evidence="1">
    <location>
        <begin position="17"/>
        <end position="67"/>
    </location>
</feature>
<accession>A0A1G4KPY7</accession>
<name>A0A1G4KPY7_KOMPC</name>
<reference evidence="2 3" key="2">
    <citation type="journal article" date="2016" name="FEMS Yeast Res.">
        <title>Curation of the genome annotation of Pichia pastoris (Komagataella phaffii) CBS7435 from gene level to protein function.</title>
        <authorList>
            <person name="Valli M."/>
            <person name="Tatto N.E."/>
            <person name="Peymann A."/>
            <person name="Gruber C."/>
            <person name="Landes N."/>
            <person name="Ekker H."/>
            <person name="Thallinger G.G."/>
            <person name="Mattanovich D."/>
            <person name="Gasser B."/>
            <person name="Graf A.B."/>
        </authorList>
    </citation>
    <scope>GENOME REANNOTATION</scope>
    <source>
        <strain evidence="2 3">ATCC 76273 / CBS 7435 / CECT 11047 / NRRL Y-11430 / Wegner 21-1</strain>
    </source>
</reference>
<feature type="compositionally biased region" description="Low complexity" evidence="1">
    <location>
        <begin position="43"/>
        <end position="58"/>
    </location>
</feature>
<evidence type="ECO:0000256" key="1">
    <source>
        <dbReference type="SAM" id="MobiDB-lite"/>
    </source>
</evidence>
<keyword evidence="3" id="KW-1185">Reference proteome</keyword>
<evidence type="ECO:0000313" key="2">
    <source>
        <dbReference type="EMBL" id="SCV12076.1"/>
    </source>
</evidence>
<protein>
    <submittedName>
        <fullName evidence="2">Uncharacterized protein</fullName>
    </submittedName>
</protein>
<dbReference type="AlphaFoldDB" id="A0A1G4KPY7"/>